<keyword evidence="8 15" id="KW-0547">Nucleotide-binding</keyword>
<name>A0A7M1SX94_9MICO</name>
<comment type="similarity">
    <text evidence="2 15">Belongs to the phenylalanyl-tRNA synthetase beta subunit family. Type 1 subfamily.</text>
</comment>
<keyword evidence="13 15" id="KW-0030">Aminoacyl-tRNA synthetase</keyword>
<evidence type="ECO:0000256" key="14">
    <source>
        <dbReference type="ARBA" id="ARBA00049255"/>
    </source>
</evidence>
<gene>
    <name evidence="15" type="primary">pheT</name>
    <name evidence="21" type="ORF">IM660_08150</name>
</gene>
<dbReference type="AlphaFoldDB" id="A0A7M1SX94"/>
<evidence type="ECO:0000313" key="21">
    <source>
        <dbReference type="EMBL" id="QOR72189.1"/>
    </source>
</evidence>
<evidence type="ECO:0000259" key="18">
    <source>
        <dbReference type="PROSITE" id="PS50886"/>
    </source>
</evidence>
<keyword evidence="5 16" id="KW-0820">tRNA-binding</keyword>
<evidence type="ECO:0000256" key="7">
    <source>
        <dbReference type="ARBA" id="ARBA00022723"/>
    </source>
</evidence>
<dbReference type="FunFam" id="3.50.40.10:FF:000001">
    <property type="entry name" value="Phenylalanine--tRNA ligase beta subunit"/>
    <property type="match status" value="1"/>
</dbReference>
<feature type="binding site" evidence="15">
    <location>
        <position position="524"/>
    </location>
    <ligand>
        <name>Mg(2+)</name>
        <dbReference type="ChEBI" id="CHEBI:18420"/>
        <note>shared with alpha subunit</note>
    </ligand>
</feature>
<keyword evidence="7 15" id="KW-0479">Metal-binding</keyword>
<dbReference type="GO" id="GO:0006432">
    <property type="term" value="P:phenylalanyl-tRNA aminoacylation"/>
    <property type="evidence" value="ECO:0007669"/>
    <property type="project" value="UniProtKB-UniRule"/>
</dbReference>
<dbReference type="InterPro" id="IPR005147">
    <property type="entry name" value="tRNA_synthase_B5-dom"/>
</dbReference>
<dbReference type="SMART" id="SM00874">
    <property type="entry name" value="B5"/>
    <property type="match status" value="1"/>
</dbReference>
<keyword evidence="6 15" id="KW-0436">Ligase</keyword>
<feature type="binding site" evidence="15">
    <location>
        <position position="520"/>
    </location>
    <ligand>
        <name>Mg(2+)</name>
        <dbReference type="ChEBI" id="CHEBI:18420"/>
        <note>shared with alpha subunit</note>
    </ligand>
</feature>
<keyword evidence="4 15" id="KW-0963">Cytoplasm</keyword>
<dbReference type="GO" id="GO:0009328">
    <property type="term" value="C:phenylalanine-tRNA ligase complex"/>
    <property type="evidence" value="ECO:0007669"/>
    <property type="project" value="TreeGrafter"/>
</dbReference>
<comment type="catalytic activity">
    <reaction evidence="14 15">
        <text>tRNA(Phe) + L-phenylalanine + ATP = L-phenylalanyl-tRNA(Phe) + AMP + diphosphate + H(+)</text>
        <dbReference type="Rhea" id="RHEA:19413"/>
        <dbReference type="Rhea" id="RHEA-COMP:9668"/>
        <dbReference type="Rhea" id="RHEA-COMP:9699"/>
        <dbReference type="ChEBI" id="CHEBI:15378"/>
        <dbReference type="ChEBI" id="CHEBI:30616"/>
        <dbReference type="ChEBI" id="CHEBI:33019"/>
        <dbReference type="ChEBI" id="CHEBI:58095"/>
        <dbReference type="ChEBI" id="CHEBI:78442"/>
        <dbReference type="ChEBI" id="CHEBI:78531"/>
        <dbReference type="ChEBI" id="CHEBI:456215"/>
        <dbReference type="EC" id="6.1.1.20"/>
    </reaction>
</comment>
<dbReference type="GO" id="GO:0004826">
    <property type="term" value="F:phenylalanine-tRNA ligase activity"/>
    <property type="evidence" value="ECO:0007669"/>
    <property type="project" value="UniProtKB-UniRule"/>
</dbReference>
<dbReference type="InterPro" id="IPR045060">
    <property type="entry name" value="Phe-tRNA-ligase_IIc_bsu"/>
</dbReference>
<dbReference type="Pfam" id="PF01588">
    <property type="entry name" value="tRNA_bind"/>
    <property type="match status" value="1"/>
</dbReference>
<evidence type="ECO:0000256" key="10">
    <source>
        <dbReference type="ARBA" id="ARBA00022842"/>
    </source>
</evidence>
<dbReference type="SMART" id="SM00873">
    <property type="entry name" value="B3_4"/>
    <property type="match status" value="1"/>
</dbReference>
<dbReference type="InterPro" id="IPR012340">
    <property type="entry name" value="NA-bd_OB-fold"/>
</dbReference>
<dbReference type="RefSeq" id="WP_193498830.1">
    <property type="nucleotide sequence ID" value="NZ_CP063169.1"/>
</dbReference>
<evidence type="ECO:0000256" key="2">
    <source>
        <dbReference type="ARBA" id="ARBA00008653"/>
    </source>
</evidence>
<evidence type="ECO:0000256" key="13">
    <source>
        <dbReference type="ARBA" id="ARBA00023146"/>
    </source>
</evidence>
<dbReference type="EMBL" id="CP063169">
    <property type="protein sequence ID" value="QOR72189.1"/>
    <property type="molecule type" value="Genomic_DNA"/>
</dbReference>
<dbReference type="SUPFAM" id="SSF54991">
    <property type="entry name" value="Anticodon-binding domain of PheRS"/>
    <property type="match status" value="1"/>
</dbReference>
<dbReference type="GO" id="GO:0000049">
    <property type="term" value="F:tRNA binding"/>
    <property type="evidence" value="ECO:0007669"/>
    <property type="project" value="UniProtKB-UniRule"/>
</dbReference>
<dbReference type="Gene3D" id="3.30.70.380">
    <property type="entry name" value="Ferrodoxin-fold anticodon-binding domain"/>
    <property type="match status" value="1"/>
</dbReference>
<evidence type="ECO:0000256" key="11">
    <source>
        <dbReference type="ARBA" id="ARBA00022884"/>
    </source>
</evidence>
<dbReference type="Gene3D" id="2.40.50.140">
    <property type="entry name" value="Nucleic acid-binding proteins"/>
    <property type="match status" value="1"/>
</dbReference>
<dbReference type="InterPro" id="IPR009061">
    <property type="entry name" value="DNA-bd_dom_put_sf"/>
</dbReference>
<dbReference type="SUPFAM" id="SSF56037">
    <property type="entry name" value="PheT/TilS domain"/>
    <property type="match status" value="1"/>
</dbReference>
<dbReference type="InterPro" id="IPR005146">
    <property type="entry name" value="B3/B4_tRNA-bd"/>
</dbReference>
<dbReference type="InterPro" id="IPR002547">
    <property type="entry name" value="tRNA-bd_dom"/>
</dbReference>
<feature type="domain" description="TRNA-binding" evidence="18">
    <location>
        <begin position="41"/>
        <end position="171"/>
    </location>
</feature>
<dbReference type="Gene3D" id="3.30.56.10">
    <property type="match status" value="2"/>
</dbReference>
<evidence type="ECO:0000256" key="6">
    <source>
        <dbReference type="ARBA" id="ARBA00022598"/>
    </source>
</evidence>
<comment type="cofactor">
    <cofactor evidence="15">
        <name>Mg(2+)</name>
        <dbReference type="ChEBI" id="CHEBI:18420"/>
    </cofactor>
    <text evidence="15">Binds 2 magnesium ions per tetramer.</text>
</comment>
<dbReference type="Gene3D" id="3.30.930.10">
    <property type="entry name" value="Bira Bifunctional Protein, Domain 2"/>
    <property type="match status" value="1"/>
</dbReference>
<dbReference type="InterPro" id="IPR033714">
    <property type="entry name" value="tRNA_bind_bactPheRS"/>
</dbReference>
<dbReference type="GO" id="GO:0005524">
    <property type="term" value="F:ATP binding"/>
    <property type="evidence" value="ECO:0007669"/>
    <property type="project" value="UniProtKB-UniRule"/>
</dbReference>
<evidence type="ECO:0000256" key="15">
    <source>
        <dbReference type="HAMAP-Rule" id="MF_00283"/>
    </source>
</evidence>
<keyword evidence="22" id="KW-1185">Reference proteome</keyword>
<dbReference type="Pfam" id="PF03484">
    <property type="entry name" value="B5"/>
    <property type="match status" value="1"/>
</dbReference>
<feature type="region of interest" description="Disordered" evidence="17">
    <location>
        <begin position="481"/>
        <end position="504"/>
    </location>
</feature>
<feature type="binding site" evidence="15">
    <location>
        <position position="523"/>
    </location>
    <ligand>
        <name>Mg(2+)</name>
        <dbReference type="ChEBI" id="CHEBI:18420"/>
        <note>shared with alpha subunit</note>
    </ligand>
</feature>
<feature type="domain" description="B5" evidence="20">
    <location>
        <begin position="440"/>
        <end position="536"/>
    </location>
</feature>
<dbReference type="HAMAP" id="MF_00283">
    <property type="entry name" value="Phe_tRNA_synth_beta1"/>
    <property type="match status" value="1"/>
</dbReference>
<evidence type="ECO:0000256" key="12">
    <source>
        <dbReference type="ARBA" id="ARBA00022917"/>
    </source>
</evidence>
<dbReference type="EC" id="6.1.1.20" evidence="15"/>
<dbReference type="Pfam" id="PF03147">
    <property type="entry name" value="FDX-ACB"/>
    <property type="match status" value="1"/>
</dbReference>
<comment type="subunit">
    <text evidence="3 15">Tetramer of two alpha and two beta subunits.</text>
</comment>
<keyword evidence="11 16" id="KW-0694">RNA-binding</keyword>
<evidence type="ECO:0000259" key="19">
    <source>
        <dbReference type="PROSITE" id="PS51447"/>
    </source>
</evidence>
<dbReference type="Proteomes" id="UP000593758">
    <property type="component" value="Chromosome"/>
</dbReference>
<dbReference type="InterPro" id="IPR036690">
    <property type="entry name" value="Fdx_antiC-bd_sf"/>
</dbReference>
<evidence type="ECO:0000313" key="22">
    <source>
        <dbReference type="Proteomes" id="UP000593758"/>
    </source>
</evidence>
<dbReference type="CDD" id="cd00769">
    <property type="entry name" value="PheRS_beta_core"/>
    <property type="match status" value="1"/>
</dbReference>
<dbReference type="CDD" id="cd02796">
    <property type="entry name" value="tRNA_bind_bactPheRS"/>
    <property type="match status" value="1"/>
</dbReference>
<comment type="subcellular location">
    <subcellularLocation>
        <location evidence="1 15">Cytoplasm</location>
    </subcellularLocation>
</comment>
<evidence type="ECO:0000256" key="16">
    <source>
        <dbReference type="PROSITE-ProRule" id="PRU00209"/>
    </source>
</evidence>
<dbReference type="PROSITE" id="PS50886">
    <property type="entry name" value="TRBD"/>
    <property type="match status" value="1"/>
</dbReference>
<dbReference type="Pfam" id="PF03483">
    <property type="entry name" value="B3_4"/>
    <property type="match status" value="1"/>
</dbReference>
<feature type="binding site" evidence="15">
    <location>
        <position position="514"/>
    </location>
    <ligand>
        <name>Mg(2+)</name>
        <dbReference type="ChEBI" id="CHEBI:18420"/>
        <note>shared with alpha subunit</note>
    </ligand>
</feature>
<dbReference type="NCBIfam" id="TIGR00472">
    <property type="entry name" value="pheT_bact"/>
    <property type="match status" value="1"/>
</dbReference>
<dbReference type="PANTHER" id="PTHR10947:SF0">
    <property type="entry name" value="PHENYLALANINE--TRNA LIGASE BETA SUBUNIT"/>
    <property type="match status" value="1"/>
</dbReference>
<dbReference type="PROSITE" id="PS51447">
    <property type="entry name" value="FDX_ACB"/>
    <property type="match status" value="1"/>
</dbReference>
<dbReference type="SUPFAM" id="SSF46955">
    <property type="entry name" value="Putative DNA-binding domain"/>
    <property type="match status" value="1"/>
</dbReference>
<evidence type="ECO:0000256" key="5">
    <source>
        <dbReference type="ARBA" id="ARBA00022555"/>
    </source>
</evidence>
<dbReference type="FunFam" id="3.30.70.380:FF:000001">
    <property type="entry name" value="Phenylalanine--tRNA ligase beta subunit"/>
    <property type="match status" value="1"/>
</dbReference>
<evidence type="ECO:0000256" key="4">
    <source>
        <dbReference type="ARBA" id="ARBA00022490"/>
    </source>
</evidence>
<evidence type="ECO:0000256" key="1">
    <source>
        <dbReference type="ARBA" id="ARBA00004496"/>
    </source>
</evidence>
<dbReference type="SMART" id="SM00896">
    <property type="entry name" value="FDX-ACB"/>
    <property type="match status" value="1"/>
</dbReference>
<dbReference type="InterPro" id="IPR020825">
    <property type="entry name" value="Phe-tRNA_synthase-like_B3/B4"/>
</dbReference>
<accession>A0A7M1SX94</accession>
<dbReference type="InterPro" id="IPR045864">
    <property type="entry name" value="aa-tRNA-synth_II/BPL/LPL"/>
</dbReference>
<keyword evidence="9 15" id="KW-0067">ATP-binding</keyword>
<keyword evidence="10 15" id="KW-0460">Magnesium</keyword>
<dbReference type="InterPro" id="IPR041616">
    <property type="entry name" value="PheRS_beta_core"/>
</dbReference>
<proteinExistence type="inferred from homology"/>
<feature type="domain" description="FDX-ACB" evidence="19">
    <location>
        <begin position="793"/>
        <end position="886"/>
    </location>
</feature>
<dbReference type="Gene3D" id="3.50.40.10">
    <property type="entry name" value="Phenylalanyl-trna Synthetase, Chain B, domain 3"/>
    <property type="match status" value="1"/>
</dbReference>
<evidence type="ECO:0000256" key="3">
    <source>
        <dbReference type="ARBA" id="ARBA00011209"/>
    </source>
</evidence>
<dbReference type="KEGG" id="halt:IM660_08150"/>
<evidence type="ECO:0000256" key="9">
    <source>
        <dbReference type="ARBA" id="ARBA00022840"/>
    </source>
</evidence>
<organism evidence="21 22">
    <name type="scientific">Ruania alkalisoli</name>
    <dbReference type="NCBI Taxonomy" id="2779775"/>
    <lineage>
        <taxon>Bacteria</taxon>
        <taxon>Bacillati</taxon>
        <taxon>Actinomycetota</taxon>
        <taxon>Actinomycetes</taxon>
        <taxon>Micrococcales</taxon>
        <taxon>Ruaniaceae</taxon>
        <taxon>Ruania</taxon>
    </lineage>
</organism>
<dbReference type="PANTHER" id="PTHR10947">
    <property type="entry name" value="PHENYLALANYL-TRNA SYNTHETASE BETA CHAIN AND LEUCINE-RICH REPEAT-CONTAINING PROTEIN 47"/>
    <property type="match status" value="1"/>
</dbReference>
<dbReference type="GO" id="GO:0000287">
    <property type="term" value="F:magnesium ion binding"/>
    <property type="evidence" value="ECO:0007669"/>
    <property type="project" value="UniProtKB-UniRule"/>
</dbReference>
<dbReference type="InterPro" id="IPR004532">
    <property type="entry name" value="Phe-tRNA-ligase_IIc_bsu_bact"/>
</dbReference>
<evidence type="ECO:0000259" key="20">
    <source>
        <dbReference type="PROSITE" id="PS51483"/>
    </source>
</evidence>
<evidence type="ECO:0000256" key="17">
    <source>
        <dbReference type="SAM" id="MobiDB-lite"/>
    </source>
</evidence>
<dbReference type="InterPro" id="IPR005121">
    <property type="entry name" value="Fdx_antiC-bd"/>
</dbReference>
<dbReference type="Pfam" id="PF17759">
    <property type="entry name" value="tRNA_synthFbeta"/>
    <property type="match status" value="1"/>
</dbReference>
<dbReference type="SUPFAM" id="SSF55681">
    <property type="entry name" value="Class II aaRS and biotin synthetases"/>
    <property type="match status" value="1"/>
</dbReference>
<reference evidence="21 22" key="1">
    <citation type="submission" date="2020-10" db="EMBL/GenBank/DDBJ databases">
        <title>Haloactinobacterium sp. RN3S43, a bacterium isolated from saline soil.</title>
        <authorList>
            <person name="Sun J.-Q."/>
        </authorList>
    </citation>
    <scope>NUCLEOTIDE SEQUENCE [LARGE SCALE GENOMIC DNA]</scope>
    <source>
        <strain evidence="21 22">RN3S43</strain>
    </source>
</reference>
<sequence length="887" mass="93043">MPLIPLPWLREHVDVPAGTTAEQLAADLVRVGLEEETIHTSGVTGPLVVGRVLAVVPEEQKNGKTINWCLVDVGAEHAPDTAPEGADEAATGLAYHPRGIVCGAHNFGAGDSVVVALSGAVLPGDFAIASRKTYGHISDGMICSAKELGLGEDHDGIIVLDDPPAPGADALTLLGLAEEVLEINVTPDRGYCFSMRGVAREYAHSTGASFTDPGLVAPAGSASRPPEATVDGFAVEVSDEAPIHGTPGCDRFVARIVRGIDPAAPTPDWMATRLRQAGMRPISLTVDVTNYVMLDLGQPLHAYDLATLAAPIVVRRAQAGEKLTTLDDATRTLDAGDLLITDSPEGNGSRILGLAGVMGGADTEVSASTTDVLIEAAHFDPITVARTARRHKLPSEAAKRFERGVDPALPAVAAQRVVDLLIELAGGTADAAVTDLDRTTAPGPIALDASLPGRTAGVDYTSEAVAETLRSLGAEVVTEDSEQIGEQTSEAEASGRRARRAPRLKVTPPSWRSDLRVPADLTEEVIRLQGYDQVPSVLPSAPAGRGLTLRQRSRRRVADLLADVGLVQVLTYPFVAPGRRDELGLPAGDPRRRSVRLANPLSEAQPLLRTSVLETLVDAAVRNIGRGLTDLAVYEIGSVTHPAGGGDGHLPRSPLPALGERPSDSDLDAVRGAVPDQPLHLAAVLTGNLVPASVHTSARAADHADAIDLVHRVAEMLRVPLTVTADAERAPWHPGRCARFALTDGTVAGWAGELAPKVTQVLDLPARTVAMEVDLGLLLDAAPTEPTQFRAISTFPAAKEDIALVVSDDVAAADLLATVREGAGELAEEVRLFDSYRGESLGEGRVSLAFSLRLRAADRTLTAEDSVKVRDAVVALAGQRYGAELRS</sequence>
<dbReference type="SUPFAM" id="SSF50249">
    <property type="entry name" value="Nucleic acid-binding proteins"/>
    <property type="match status" value="1"/>
</dbReference>
<evidence type="ECO:0000256" key="8">
    <source>
        <dbReference type="ARBA" id="ARBA00022741"/>
    </source>
</evidence>
<keyword evidence="12 15" id="KW-0648">Protein biosynthesis</keyword>
<protein>
    <recommendedName>
        <fullName evidence="15">Phenylalanine--tRNA ligase beta subunit</fullName>
        <ecNumber evidence="15">6.1.1.20</ecNumber>
    </recommendedName>
    <alternativeName>
        <fullName evidence="15">Phenylalanyl-tRNA synthetase beta subunit</fullName>
        <shortName evidence="15">PheRS</shortName>
    </alternativeName>
</protein>
<dbReference type="PROSITE" id="PS51483">
    <property type="entry name" value="B5"/>
    <property type="match status" value="1"/>
</dbReference>